<reference evidence="11 12" key="1">
    <citation type="submission" date="2022-12" db="EMBL/GenBank/DDBJ databases">
        <title>Genomic features and morphological characterization of a novel Knufia sp. strain isolated from spacecraft assembly facility.</title>
        <authorList>
            <person name="Teixeira M."/>
            <person name="Chander A.M."/>
            <person name="Stajich J.E."/>
            <person name="Venkateswaran K."/>
        </authorList>
    </citation>
    <scope>NUCLEOTIDE SEQUENCE [LARGE SCALE GENOMIC DNA]</scope>
    <source>
        <strain evidence="11 12">FJI-L2-BK-P2</strain>
    </source>
</reference>
<evidence type="ECO:0000256" key="5">
    <source>
        <dbReference type="ARBA" id="ARBA00022691"/>
    </source>
</evidence>
<dbReference type="InterPro" id="IPR007356">
    <property type="entry name" value="tRNA_m1G_MeTrfase_euk"/>
</dbReference>
<feature type="compositionally biased region" description="Basic and acidic residues" evidence="9">
    <location>
        <begin position="15"/>
        <end position="27"/>
    </location>
</feature>
<dbReference type="GO" id="GO:0002939">
    <property type="term" value="P:tRNA N1-guanine methylation"/>
    <property type="evidence" value="ECO:0007669"/>
    <property type="project" value="TreeGrafter"/>
</dbReference>
<feature type="region of interest" description="Disordered" evidence="9">
    <location>
        <begin position="471"/>
        <end position="521"/>
    </location>
</feature>
<feature type="domain" description="SAM-dependent MTase TRM10-type" evidence="10">
    <location>
        <begin position="159"/>
        <end position="465"/>
    </location>
</feature>
<evidence type="ECO:0000256" key="4">
    <source>
        <dbReference type="ARBA" id="ARBA00022679"/>
    </source>
</evidence>
<evidence type="ECO:0000256" key="6">
    <source>
        <dbReference type="ARBA" id="ARBA00031792"/>
    </source>
</evidence>
<feature type="region of interest" description="Disordered" evidence="9">
    <location>
        <begin position="278"/>
        <end position="326"/>
    </location>
</feature>
<gene>
    <name evidence="11" type="primary">TRM10</name>
    <name evidence="11" type="ORF">OHC33_000990</name>
</gene>
<feature type="compositionally biased region" description="Acidic residues" evidence="9">
    <location>
        <begin position="488"/>
        <end position="499"/>
    </location>
</feature>
<keyword evidence="12" id="KW-1185">Reference proteome</keyword>
<dbReference type="Gene3D" id="3.40.1280.30">
    <property type="match status" value="1"/>
</dbReference>
<dbReference type="AlphaFoldDB" id="A0AAN8IC02"/>
<evidence type="ECO:0000259" key="10">
    <source>
        <dbReference type="PROSITE" id="PS51675"/>
    </source>
</evidence>
<protein>
    <recommendedName>
        <fullName evidence="2">tRNA (guanine(9)-N1)-methyltransferase</fullName>
        <ecNumber evidence="1">2.1.1.221</ecNumber>
    </recommendedName>
    <alternativeName>
        <fullName evidence="7">tRNA methyltransferase 10</fullName>
    </alternativeName>
    <alternativeName>
        <fullName evidence="6">tRNA(m1G9)-methyltransferase</fullName>
    </alternativeName>
</protein>
<comment type="caution">
    <text evidence="11">The sequence shown here is derived from an EMBL/GenBank/DDBJ whole genome shotgun (WGS) entry which is preliminary data.</text>
</comment>
<evidence type="ECO:0000256" key="1">
    <source>
        <dbReference type="ARBA" id="ARBA00012797"/>
    </source>
</evidence>
<feature type="compositionally biased region" description="Basic and acidic residues" evidence="9">
    <location>
        <begin position="500"/>
        <end position="510"/>
    </location>
</feature>
<dbReference type="GO" id="GO:0000049">
    <property type="term" value="F:tRNA binding"/>
    <property type="evidence" value="ECO:0007669"/>
    <property type="project" value="TreeGrafter"/>
</dbReference>
<sequence length="521" mass="58027">MEAEERPSKLRKLSHNHDHDRDHDSRLRPAPPQTTEPSHPTDSEAEDENEISIDVEERKPAPASATAASLKSTLNAQMDRTSDAEGQPPEPVLSKNQLKKLKRKAEWEAGREDRKLKRKEKDKEKKARKRAAREEGVQHQAEDVKGADVQADVLRKKSTGYIPRKRRQHLPIALVIDCAFDDLMVEKERISLGSQITRCYSDNNKAPFQAHLYVSGWTEGSELRKRFEGLLKGMYKNWRGMVFTEEDFVEAAWMAEGEMRGWEGGRMVGAFERYASAKDKGRNGDNGATNTQGGGVEQGAEADDEPANTDVASEPKSEPLANGATHASDPVLQDLQEAGEVIYLTSDSPYTLTELKPYHTYIIGGLVDKNRHKGICYKTARDKNAKLQASSSISATTETNGSATTTVGRYQEIKTAKLPIGEYMSMTARHVLATNHVVEIMLRWLETRDWGEAFLSVMPKRKGGVLRNIKAEDEDDEEEGGATVLAEDGQDETEAEDEHEPNFEGEKSDEVALPVESEVVA</sequence>
<feature type="compositionally biased region" description="Basic and acidic residues" evidence="9">
    <location>
        <begin position="132"/>
        <end position="144"/>
    </location>
</feature>
<dbReference type="PANTHER" id="PTHR13563">
    <property type="entry name" value="TRNA (GUANINE-9-) METHYLTRANSFERASE"/>
    <property type="match status" value="1"/>
</dbReference>
<evidence type="ECO:0000256" key="3">
    <source>
        <dbReference type="ARBA" id="ARBA00022603"/>
    </source>
</evidence>
<feature type="compositionally biased region" description="Low complexity" evidence="9">
    <location>
        <begin position="61"/>
        <end position="74"/>
    </location>
</feature>
<dbReference type="PANTHER" id="PTHR13563:SF13">
    <property type="entry name" value="TRNA METHYLTRANSFERASE 10 HOMOLOG A"/>
    <property type="match status" value="1"/>
</dbReference>
<dbReference type="Proteomes" id="UP001316803">
    <property type="component" value="Unassembled WGS sequence"/>
</dbReference>
<dbReference type="GO" id="GO:0052905">
    <property type="term" value="F:tRNA (guanosine(9)-N1)-methyltransferase activity"/>
    <property type="evidence" value="ECO:0007669"/>
    <property type="project" value="UniProtKB-EC"/>
</dbReference>
<comment type="catalytic activity">
    <reaction evidence="8">
        <text>guanosine(9) in tRNA + S-adenosyl-L-methionine = N(1)-methylguanosine(9) in tRNA + S-adenosyl-L-homocysteine + H(+)</text>
        <dbReference type="Rhea" id="RHEA:43156"/>
        <dbReference type="Rhea" id="RHEA-COMP:10367"/>
        <dbReference type="Rhea" id="RHEA-COMP:10368"/>
        <dbReference type="ChEBI" id="CHEBI:15378"/>
        <dbReference type="ChEBI" id="CHEBI:57856"/>
        <dbReference type="ChEBI" id="CHEBI:59789"/>
        <dbReference type="ChEBI" id="CHEBI:73542"/>
        <dbReference type="ChEBI" id="CHEBI:74269"/>
        <dbReference type="EC" id="2.1.1.221"/>
    </reaction>
</comment>
<keyword evidence="3 11" id="KW-0489">Methyltransferase</keyword>
<evidence type="ECO:0000256" key="2">
    <source>
        <dbReference type="ARBA" id="ARBA00020451"/>
    </source>
</evidence>
<feature type="region of interest" description="Disordered" evidence="9">
    <location>
        <begin position="1"/>
        <end position="144"/>
    </location>
</feature>
<evidence type="ECO:0000256" key="9">
    <source>
        <dbReference type="SAM" id="MobiDB-lite"/>
    </source>
</evidence>
<feature type="compositionally biased region" description="Basic and acidic residues" evidence="9">
    <location>
        <begin position="104"/>
        <end position="125"/>
    </location>
</feature>
<organism evidence="11 12">
    <name type="scientific">Knufia fluminis</name>
    <dbReference type="NCBI Taxonomy" id="191047"/>
    <lineage>
        <taxon>Eukaryota</taxon>
        <taxon>Fungi</taxon>
        <taxon>Dikarya</taxon>
        <taxon>Ascomycota</taxon>
        <taxon>Pezizomycotina</taxon>
        <taxon>Eurotiomycetes</taxon>
        <taxon>Chaetothyriomycetidae</taxon>
        <taxon>Chaetothyriales</taxon>
        <taxon>Trichomeriaceae</taxon>
        <taxon>Knufia</taxon>
    </lineage>
</organism>
<dbReference type="GO" id="GO:0005634">
    <property type="term" value="C:nucleus"/>
    <property type="evidence" value="ECO:0007669"/>
    <property type="project" value="TreeGrafter"/>
</dbReference>
<dbReference type="EC" id="2.1.1.221" evidence="1"/>
<dbReference type="PROSITE" id="PS51675">
    <property type="entry name" value="SAM_MT_TRM10"/>
    <property type="match status" value="1"/>
</dbReference>
<keyword evidence="4 11" id="KW-0808">Transferase</keyword>
<dbReference type="EMBL" id="JAKLMC020000002">
    <property type="protein sequence ID" value="KAK5957801.1"/>
    <property type="molecule type" value="Genomic_DNA"/>
</dbReference>
<evidence type="ECO:0000313" key="11">
    <source>
        <dbReference type="EMBL" id="KAK5957801.1"/>
    </source>
</evidence>
<proteinExistence type="predicted"/>
<feature type="compositionally biased region" description="Acidic residues" evidence="9">
    <location>
        <begin position="43"/>
        <end position="54"/>
    </location>
</feature>
<dbReference type="InterPro" id="IPR038459">
    <property type="entry name" value="MT_TRM10-typ_sf"/>
</dbReference>
<name>A0AAN8IC02_9EURO</name>
<evidence type="ECO:0000313" key="12">
    <source>
        <dbReference type="Proteomes" id="UP001316803"/>
    </source>
</evidence>
<evidence type="ECO:0000256" key="8">
    <source>
        <dbReference type="ARBA" id="ARBA00048434"/>
    </source>
</evidence>
<keyword evidence="5" id="KW-0949">S-adenosyl-L-methionine</keyword>
<evidence type="ECO:0000256" key="7">
    <source>
        <dbReference type="ARBA" id="ARBA00032166"/>
    </source>
</evidence>
<dbReference type="CDD" id="cd18089">
    <property type="entry name" value="SPOUT_Trm10-like"/>
    <property type="match status" value="1"/>
</dbReference>
<dbReference type="InterPro" id="IPR028564">
    <property type="entry name" value="MT_TRM10-typ"/>
</dbReference>
<accession>A0AAN8IC02</accession>